<dbReference type="AlphaFoldDB" id="A9SYE3"/>
<dbReference type="KEGG" id="ppp:112276027"/>
<dbReference type="GeneID" id="112276027"/>
<evidence type="ECO:0000256" key="1">
    <source>
        <dbReference type="SAM" id="Phobius"/>
    </source>
</evidence>
<dbReference type="STRING" id="3218.A9SYE3"/>
<keyword evidence="1" id="KW-0472">Membrane</keyword>
<evidence type="ECO:0000313" key="3">
    <source>
        <dbReference type="EMBL" id="PNR29253.1"/>
    </source>
</evidence>
<dbReference type="InterPro" id="IPR018639">
    <property type="entry name" value="DUF2062"/>
</dbReference>
<keyword evidence="5" id="KW-1185">Reference proteome</keyword>
<dbReference type="HOGENOM" id="CLU_119034_0_0_1"/>
<dbReference type="EnsemblPlants" id="Pp3c23_11640V3.1">
    <property type="protein sequence ID" value="Pp3c23_11640V3.1"/>
    <property type="gene ID" value="Pp3c23_11640"/>
</dbReference>
<dbReference type="EnsemblPlants" id="Pp3c23_11640V3.2">
    <property type="protein sequence ID" value="Pp3c23_11640V3.2"/>
    <property type="gene ID" value="Pp3c23_11640"/>
</dbReference>
<feature type="transmembrane region" description="Helical" evidence="1">
    <location>
        <begin position="150"/>
        <end position="172"/>
    </location>
</feature>
<organism evidence="3">
    <name type="scientific">Physcomitrium patens</name>
    <name type="common">Spreading-leaved earth moss</name>
    <name type="synonym">Physcomitrella patens</name>
    <dbReference type="NCBI Taxonomy" id="3218"/>
    <lineage>
        <taxon>Eukaryota</taxon>
        <taxon>Viridiplantae</taxon>
        <taxon>Streptophyta</taxon>
        <taxon>Embryophyta</taxon>
        <taxon>Bryophyta</taxon>
        <taxon>Bryophytina</taxon>
        <taxon>Bryopsida</taxon>
        <taxon>Funariidae</taxon>
        <taxon>Funariales</taxon>
        <taxon>Funariaceae</taxon>
        <taxon>Physcomitrium</taxon>
    </lineage>
</organism>
<dbReference type="RefSeq" id="XP_024362735.1">
    <property type="nucleotide sequence ID" value="XM_024506967.2"/>
</dbReference>
<reference evidence="3 5" key="2">
    <citation type="journal article" date="2018" name="Plant J.">
        <title>The Physcomitrella patens chromosome-scale assembly reveals moss genome structure and evolution.</title>
        <authorList>
            <person name="Lang D."/>
            <person name="Ullrich K.K."/>
            <person name="Murat F."/>
            <person name="Fuchs J."/>
            <person name="Jenkins J."/>
            <person name="Haas F.B."/>
            <person name="Piednoel M."/>
            <person name="Gundlach H."/>
            <person name="Van Bel M."/>
            <person name="Meyberg R."/>
            <person name="Vives C."/>
            <person name="Morata J."/>
            <person name="Symeonidi A."/>
            <person name="Hiss M."/>
            <person name="Muchero W."/>
            <person name="Kamisugi Y."/>
            <person name="Saleh O."/>
            <person name="Blanc G."/>
            <person name="Decker E.L."/>
            <person name="van Gessel N."/>
            <person name="Grimwood J."/>
            <person name="Hayes R.D."/>
            <person name="Graham S.W."/>
            <person name="Gunter L.E."/>
            <person name="McDaniel S.F."/>
            <person name="Hoernstein S.N.W."/>
            <person name="Larsson A."/>
            <person name="Li F.W."/>
            <person name="Perroud P.F."/>
            <person name="Phillips J."/>
            <person name="Ranjan P."/>
            <person name="Rokshar D.S."/>
            <person name="Rothfels C.J."/>
            <person name="Schneider L."/>
            <person name="Shu S."/>
            <person name="Stevenson D.W."/>
            <person name="Thummler F."/>
            <person name="Tillich M."/>
            <person name="Villarreal Aguilar J.C."/>
            <person name="Widiez T."/>
            <person name="Wong G.K."/>
            <person name="Wymore A."/>
            <person name="Zhang Y."/>
            <person name="Zimmer A.D."/>
            <person name="Quatrano R.S."/>
            <person name="Mayer K.F.X."/>
            <person name="Goodstein D."/>
            <person name="Casacuberta J.M."/>
            <person name="Vandepoele K."/>
            <person name="Reski R."/>
            <person name="Cuming A.C."/>
            <person name="Tuskan G.A."/>
            <person name="Maumus F."/>
            <person name="Salse J."/>
            <person name="Schmutz J."/>
            <person name="Rensing S.A."/>
        </authorList>
    </citation>
    <scope>NUCLEOTIDE SEQUENCE [LARGE SCALE GENOMIC DNA]</scope>
    <source>
        <strain evidence="4 5">cv. Gransden 2004</strain>
    </source>
</reference>
<name>A9SYE3_PHYPA</name>
<dbReference type="OMA" id="HPLRMVR"/>
<dbReference type="Pfam" id="PF09835">
    <property type="entry name" value="DUF2062"/>
    <property type="match status" value="1"/>
</dbReference>
<proteinExistence type="predicted"/>
<feature type="transmembrane region" description="Helical" evidence="1">
    <location>
        <begin position="53"/>
        <end position="84"/>
    </location>
</feature>
<dbReference type="Gramene" id="Pp3c23_11640V3.2">
    <property type="protein sequence ID" value="Pp3c23_11640V3.2"/>
    <property type="gene ID" value="Pp3c23_11640"/>
</dbReference>
<feature type="domain" description="DUF2062" evidence="2">
    <location>
        <begin position="43"/>
        <end position="178"/>
    </location>
</feature>
<reference evidence="4" key="3">
    <citation type="submission" date="2020-12" db="UniProtKB">
        <authorList>
            <consortium name="EnsemblPlants"/>
        </authorList>
    </citation>
    <scope>IDENTIFICATION</scope>
</reference>
<dbReference type="OrthoDB" id="1914153at2759"/>
<evidence type="ECO:0000313" key="4">
    <source>
        <dbReference type="EnsemblPlants" id="Pp3c23_11640V3.1"/>
    </source>
</evidence>
<dbReference type="FunCoup" id="A9SYE3">
    <property type="interactions" value="1594"/>
</dbReference>
<dbReference type="PANTHER" id="PTHR35102:SF1">
    <property type="entry name" value="E3 UBIQUITIN-PROTEIN LIGASE"/>
    <property type="match status" value="1"/>
</dbReference>
<accession>A9SYE3</accession>
<evidence type="ECO:0000313" key="5">
    <source>
        <dbReference type="Proteomes" id="UP000006727"/>
    </source>
</evidence>
<reference evidence="3 5" key="1">
    <citation type="journal article" date="2008" name="Science">
        <title>The Physcomitrella genome reveals evolutionary insights into the conquest of land by plants.</title>
        <authorList>
            <person name="Rensing S."/>
            <person name="Lang D."/>
            <person name="Zimmer A."/>
            <person name="Terry A."/>
            <person name="Salamov A."/>
            <person name="Shapiro H."/>
            <person name="Nishiyama T."/>
            <person name="Perroud P.-F."/>
            <person name="Lindquist E."/>
            <person name="Kamisugi Y."/>
            <person name="Tanahashi T."/>
            <person name="Sakakibara K."/>
            <person name="Fujita T."/>
            <person name="Oishi K."/>
            <person name="Shin-I T."/>
            <person name="Kuroki Y."/>
            <person name="Toyoda A."/>
            <person name="Suzuki Y."/>
            <person name="Hashimoto A."/>
            <person name="Yamaguchi K."/>
            <person name="Sugano A."/>
            <person name="Kohara Y."/>
            <person name="Fujiyama A."/>
            <person name="Anterola A."/>
            <person name="Aoki S."/>
            <person name="Ashton N."/>
            <person name="Barbazuk W.B."/>
            <person name="Barker E."/>
            <person name="Bennetzen J."/>
            <person name="Bezanilla M."/>
            <person name="Blankenship R."/>
            <person name="Cho S.H."/>
            <person name="Dutcher S."/>
            <person name="Estelle M."/>
            <person name="Fawcett J.A."/>
            <person name="Gundlach H."/>
            <person name="Hanada K."/>
            <person name="Heyl A."/>
            <person name="Hicks K.A."/>
            <person name="Hugh J."/>
            <person name="Lohr M."/>
            <person name="Mayer K."/>
            <person name="Melkozernov A."/>
            <person name="Murata T."/>
            <person name="Nelson D."/>
            <person name="Pils B."/>
            <person name="Prigge M."/>
            <person name="Reiss B."/>
            <person name="Renner T."/>
            <person name="Rombauts S."/>
            <person name="Rushton P."/>
            <person name="Sanderfoot A."/>
            <person name="Schween G."/>
            <person name="Shiu S.-H."/>
            <person name="Stueber K."/>
            <person name="Theodoulou F.L."/>
            <person name="Tu H."/>
            <person name="Van de Peer Y."/>
            <person name="Verrier P.J."/>
            <person name="Waters E."/>
            <person name="Wood A."/>
            <person name="Yang L."/>
            <person name="Cove D."/>
            <person name="Cuming A."/>
            <person name="Hasebe M."/>
            <person name="Lucas S."/>
            <person name="Mishler D.B."/>
            <person name="Reski R."/>
            <person name="Grigoriev I."/>
            <person name="Quatrano R.S."/>
            <person name="Boore J.L."/>
        </authorList>
    </citation>
    <scope>NUCLEOTIDE SEQUENCE [LARGE SCALE GENOMIC DNA]</scope>
    <source>
        <strain evidence="4 5">cv. Gransden 2004</strain>
    </source>
</reference>
<dbReference type="eggNOG" id="ENOG502RYM9">
    <property type="taxonomic scope" value="Eukaryota"/>
</dbReference>
<dbReference type="EMBL" id="ABEU02000023">
    <property type="protein sequence ID" value="PNR29253.1"/>
    <property type="molecule type" value="Genomic_DNA"/>
</dbReference>
<keyword evidence="1" id="KW-0812">Transmembrane</keyword>
<keyword evidence="1" id="KW-1133">Transmembrane helix</keyword>
<gene>
    <name evidence="4" type="primary">LOC112276027</name>
    <name evidence="3" type="ORF">PHYPA_027945</name>
</gene>
<dbReference type="PANTHER" id="PTHR35102">
    <property type="entry name" value="E3 UBIQUITIN-PROTEIN LIGASE"/>
    <property type="match status" value="1"/>
</dbReference>
<feature type="transmembrane region" description="Helical" evidence="1">
    <location>
        <begin position="91"/>
        <end position="111"/>
    </location>
</feature>
<dbReference type="PaxDb" id="3218-PP1S137_94V6.1"/>
<dbReference type="Gramene" id="Pp3c23_11640V3.1">
    <property type="protein sequence ID" value="Pp3c23_11640V3.1"/>
    <property type="gene ID" value="Pp3c23_11640"/>
</dbReference>
<evidence type="ECO:0000259" key="2">
    <source>
        <dbReference type="Pfam" id="PF09835"/>
    </source>
</evidence>
<dbReference type="Proteomes" id="UP000006727">
    <property type="component" value="Chromosome 23"/>
</dbReference>
<protein>
    <recommendedName>
        <fullName evidence="2">DUF2062 domain-containing protein</fullName>
    </recommendedName>
</protein>
<sequence>MTDVYEMEREEETYASDRDTTGWRNFWAVRWTRTKVITPLMVILRRGSEPKQLAFSAALGFTLGVFPIYGVTVLLCGVAVAMLGAKCNAPILMLANLIATPFEFTLMIPFLRVGETLVDAKPFPLTKDALWEALSGKASSELLHAIGHGLLGWLVAGPFLCLAMYFVLFPVIKWSQRQLGGQNRTPSERVVLLNEDALGKKAIGE</sequence>